<name>A0ABT0CFR4_THEVL</name>
<dbReference type="Pfam" id="PF01933">
    <property type="entry name" value="CofD"/>
    <property type="match status" value="1"/>
</dbReference>
<dbReference type="SUPFAM" id="SSF142338">
    <property type="entry name" value="CofD-like"/>
    <property type="match status" value="1"/>
</dbReference>
<dbReference type="PANTHER" id="PTHR30135">
    <property type="entry name" value="UNCHARACTERIZED PROTEIN YVCK-RELATED"/>
    <property type="match status" value="1"/>
</dbReference>
<dbReference type="NCBIfam" id="TIGR01826">
    <property type="entry name" value="CofD_related"/>
    <property type="match status" value="1"/>
</dbReference>
<dbReference type="PANTHER" id="PTHR30135:SF3">
    <property type="entry name" value="GLUCONEOGENESIS FACTOR-RELATED"/>
    <property type="match status" value="1"/>
</dbReference>
<evidence type="ECO:0000256" key="2">
    <source>
        <dbReference type="HAMAP-Rule" id="MF_00973"/>
    </source>
</evidence>
<comment type="similarity">
    <text evidence="2">Belongs to the gluconeogenesis factor family.</text>
</comment>
<keyword evidence="5" id="KW-1185">Reference proteome</keyword>
<proteinExistence type="inferred from homology"/>
<dbReference type="Proteomes" id="UP000830835">
    <property type="component" value="Unassembled WGS sequence"/>
</dbReference>
<dbReference type="EMBL" id="JAFIRA010000096">
    <property type="protein sequence ID" value="MCJ2544627.1"/>
    <property type="molecule type" value="Genomic_DNA"/>
</dbReference>
<organism evidence="4 5">
    <name type="scientific">Thermostichus vulcanus str. 'Rupite'</name>
    <dbReference type="NCBI Taxonomy" id="2813851"/>
    <lineage>
        <taxon>Bacteria</taxon>
        <taxon>Bacillati</taxon>
        <taxon>Cyanobacteriota</taxon>
        <taxon>Cyanophyceae</taxon>
        <taxon>Thermostichales</taxon>
        <taxon>Thermostichaceae</taxon>
        <taxon>Thermostichus</taxon>
    </lineage>
</organism>
<dbReference type="InterPro" id="IPR038136">
    <property type="entry name" value="CofD-like_dom_sf"/>
</dbReference>
<comment type="caution">
    <text evidence="4">The sequence shown here is derived from an EMBL/GenBank/DDBJ whole genome shotgun (WGS) entry which is preliminary data.</text>
</comment>
<protein>
    <recommendedName>
        <fullName evidence="2">Putative gluconeogenesis factor</fullName>
    </recommendedName>
</protein>
<comment type="subcellular location">
    <subcellularLocation>
        <location evidence="2">Cytoplasm</location>
    </subcellularLocation>
</comment>
<dbReference type="RefSeq" id="WP_244353436.1">
    <property type="nucleotide sequence ID" value="NZ_JAFIRA010000096.1"/>
</dbReference>
<dbReference type="CDD" id="cd07187">
    <property type="entry name" value="YvcK_like"/>
    <property type="match status" value="1"/>
</dbReference>
<evidence type="ECO:0000256" key="1">
    <source>
        <dbReference type="ARBA" id="ARBA00022490"/>
    </source>
</evidence>
<dbReference type="InterPro" id="IPR010119">
    <property type="entry name" value="Gluconeogen_factor"/>
</dbReference>
<keyword evidence="3" id="KW-1133">Transmembrane helix</keyword>
<evidence type="ECO:0000313" key="4">
    <source>
        <dbReference type="EMBL" id="MCJ2544627.1"/>
    </source>
</evidence>
<keyword evidence="3" id="KW-0812">Transmembrane</keyword>
<dbReference type="Gene3D" id="3.40.50.10680">
    <property type="entry name" value="CofD-like domains"/>
    <property type="match status" value="1"/>
</dbReference>
<feature type="transmembrane region" description="Helical" evidence="3">
    <location>
        <begin position="84"/>
        <end position="106"/>
    </location>
</feature>
<evidence type="ECO:0000313" key="5">
    <source>
        <dbReference type="Proteomes" id="UP000830835"/>
    </source>
</evidence>
<comment type="function">
    <text evidence="2">Required for morphogenesis under gluconeogenic growth conditions.</text>
</comment>
<reference evidence="4" key="1">
    <citation type="submission" date="2021-02" db="EMBL/GenBank/DDBJ databases">
        <title>The CRISPR/cas machinery reduction and long-range gene transfer in the hot spring cyanobacterium Synechococcus.</title>
        <authorList>
            <person name="Dvorak P."/>
            <person name="Jahodarova E."/>
            <person name="Hasler P."/>
            <person name="Poulickova A."/>
        </authorList>
    </citation>
    <scope>NUCLEOTIDE SEQUENCE</scope>
    <source>
        <strain evidence="4">Rupite</strain>
    </source>
</reference>
<dbReference type="InterPro" id="IPR002882">
    <property type="entry name" value="CofD"/>
</dbReference>
<keyword evidence="1 2" id="KW-0963">Cytoplasm</keyword>
<dbReference type="HAMAP" id="MF_00973">
    <property type="entry name" value="Gluconeogen_factor"/>
    <property type="match status" value="1"/>
</dbReference>
<keyword evidence="3" id="KW-0472">Membrane</keyword>
<gene>
    <name evidence="4" type="ORF">JX360_17255</name>
</gene>
<sequence length="458" mass="49645">MVKPARTNGDPSPPSGWGLHRPLAGWPGTGWKWLSPGLAVKRWLSLSIGGVLLMVLGIAIWTELTPVFRLKQLIDFTLRLITTWIPNNISGPLVTGIGLALVVLGFRSAMRSIEDVLIPEGDEALVDKLLSRRRLSRGPRIVVLGGGTGLSHLLRGLKHYSSNITAVVTVADDGGSSGRLRREIGVLPPGDIRNCLTALANEEKLLTELFQYRFQSGDGLTGHSFGNLFITALTAVTGGDLIRAITATSQVLAIQGRVLPATLADVTLWAELSDGRRVVGESNIAKAGGRIHRIGCDPPNPPAVPEVIEAIRAAEFLILGPGSLYTSIIPNLLVPEIVEAIAQNPAPHIYVCNIMTEPGETDGYTVGDHVMALDRVAGIRLFDGVLVQRELPSARALEHYRRSGSEFVLLDPDKLAYLGCRAVLANVMQEDPETGLVRHNPERLAAMLMRWFDRHRSF</sequence>
<accession>A0ABT0CFR4</accession>
<evidence type="ECO:0000256" key="3">
    <source>
        <dbReference type="SAM" id="Phobius"/>
    </source>
</evidence>
<feature type="transmembrane region" description="Helical" evidence="3">
    <location>
        <begin position="43"/>
        <end position="64"/>
    </location>
</feature>